<evidence type="ECO:0000256" key="3">
    <source>
        <dbReference type="ARBA" id="ARBA00022723"/>
    </source>
</evidence>
<dbReference type="SUPFAM" id="SSF55166">
    <property type="entry name" value="Hedgehog/DD-peptidase"/>
    <property type="match status" value="1"/>
</dbReference>
<comment type="caution">
    <text evidence="11">The sequence shown here is derived from an EMBL/GenBank/DDBJ whole genome shotgun (WGS) entry which is preliminary data.</text>
</comment>
<evidence type="ECO:0000259" key="10">
    <source>
        <dbReference type="Pfam" id="PF08239"/>
    </source>
</evidence>
<dbReference type="InterPro" id="IPR000755">
    <property type="entry name" value="A_A_dipeptidase"/>
</dbReference>
<dbReference type="Proteomes" id="UP000441354">
    <property type="component" value="Unassembled WGS sequence"/>
</dbReference>
<dbReference type="EMBL" id="WBOT01000003">
    <property type="protein sequence ID" value="KAB2333015.1"/>
    <property type="molecule type" value="Genomic_DNA"/>
</dbReference>
<keyword evidence="9" id="KW-1133">Transmembrane helix</keyword>
<evidence type="ECO:0000256" key="8">
    <source>
        <dbReference type="ARBA" id="ARBA00023316"/>
    </source>
</evidence>
<evidence type="ECO:0000313" key="12">
    <source>
        <dbReference type="Proteomes" id="UP000441354"/>
    </source>
</evidence>
<keyword evidence="6" id="KW-0224">Dipeptidase</keyword>
<dbReference type="GO" id="GO:0160237">
    <property type="term" value="F:D-Ala-D-Ala dipeptidase activity"/>
    <property type="evidence" value="ECO:0007669"/>
    <property type="project" value="UniProtKB-EC"/>
</dbReference>
<dbReference type="AlphaFoldDB" id="A0A7V7RM96"/>
<dbReference type="InterPro" id="IPR009045">
    <property type="entry name" value="Zn_M74/Hedgehog-like"/>
</dbReference>
<evidence type="ECO:0000256" key="2">
    <source>
        <dbReference type="ARBA" id="ARBA00022670"/>
    </source>
</evidence>
<evidence type="ECO:0000256" key="6">
    <source>
        <dbReference type="ARBA" id="ARBA00022997"/>
    </source>
</evidence>
<evidence type="ECO:0000256" key="9">
    <source>
        <dbReference type="SAM" id="Phobius"/>
    </source>
</evidence>
<keyword evidence="7" id="KW-0482">Metalloprotease</keyword>
<evidence type="ECO:0000256" key="4">
    <source>
        <dbReference type="ARBA" id="ARBA00022801"/>
    </source>
</evidence>
<keyword evidence="5" id="KW-0862">Zinc</keyword>
<keyword evidence="2" id="KW-0645">Protease</keyword>
<keyword evidence="12" id="KW-1185">Reference proteome</keyword>
<keyword evidence="9" id="KW-0812">Transmembrane</keyword>
<gene>
    <name evidence="11" type="ORF">F7732_13180</name>
</gene>
<name>A0A7V7RM96_9BACI</name>
<dbReference type="Gene3D" id="2.30.30.40">
    <property type="entry name" value="SH3 Domains"/>
    <property type="match status" value="1"/>
</dbReference>
<dbReference type="Gene3D" id="3.30.1380.10">
    <property type="match status" value="1"/>
</dbReference>
<feature type="domain" description="SH3b" evidence="10">
    <location>
        <begin position="85"/>
        <end position="133"/>
    </location>
</feature>
<keyword evidence="4" id="KW-0378">Hydrolase</keyword>
<protein>
    <submittedName>
        <fullName evidence="11">SH3 domain-containing protein</fullName>
    </submittedName>
</protein>
<keyword evidence="9" id="KW-0472">Membrane</keyword>
<evidence type="ECO:0000256" key="1">
    <source>
        <dbReference type="ARBA" id="ARBA00001362"/>
    </source>
</evidence>
<evidence type="ECO:0000256" key="7">
    <source>
        <dbReference type="ARBA" id="ARBA00023049"/>
    </source>
</evidence>
<dbReference type="InterPro" id="IPR003646">
    <property type="entry name" value="SH3-like_bac-type"/>
</dbReference>
<sequence length="393" mass="43798">MLKYRKHKALEILALGGFVIFILALLVNIANQVDGYGEKDSVKEIKEHSLKIASNVLLKEVPESKPYVGELELPVHGATGYASVNLNLKESPNPNSKTVGTIQAGEGFEIIREEKDWWFVNRGESSGWLPHKYSLINLPDVIPSMIYNNTNTYASKFASSGKSIPYVSNRALYSGKTYNERLKKEEYIMPVLYSMSKKIYKAQQHALSEGNSLILYEGFRPLFVQNAVVEGLTELANNDAEVMKGINTAPWGITWFITNGVSNHQMGYGMDVSLAKVNSTKEVSIGDYTVNMIEDYTEYTMPTPIHELSGASAKFTSAVTSRNDTAWRNAVYTDSMNEAAINLQIYCTSAGLTPLASEWWHFNDLDARDETADNISTGNYFLIEVYSTSPAEK</sequence>
<proteinExistence type="predicted"/>
<evidence type="ECO:0000313" key="11">
    <source>
        <dbReference type="EMBL" id="KAB2333015.1"/>
    </source>
</evidence>
<evidence type="ECO:0000256" key="5">
    <source>
        <dbReference type="ARBA" id="ARBA00022833"/>
    </source>
</evidence>
<dbReference type="GO" id="GO:0046872">
    <property type="term" value="F:metal ion binding"/>
    <property type="evidence" value="ECO:0007669"/>
    <property type="project" value="UniProtKB-KW"/>
</dbReference>
<accession>A0A7V7RM96</accession>
<organism evidence="11 12">
    <name type="scientific">Bacillus mesophilum</name>
    <dbReference type="NCBI Taxonomy" id="1071718"/>
    <lineage>
        <taxon>Bacteria</taxon>
        <taxon>Bacillati</taxon>
        <taxon>Bacillota</taxon>
        <taxon>Bacilli</taxon>
        <taxon>Bacillales</taxon>
        <taxon>Bacillaceae</taxon>
        <taxon>Bacillus</taxon>
    </lineage>
</organism>
<dbReference type="RefSeq" id="WP_151574476.1">
    <property type="nucleotide sequence ID" value="NZ_WBOT01000003.1"/>
</dbReference>
<dbReference type="Pfam" id="PF08239">
    <property type="entry name" value="SH3_3"/>
    <property type="match status" value="1"/>
</dbReference>
<dbReference type="OrthoDB" id="9801430at2"/>
<dbReference type="GO" id="GO:0071555">
    <property type="term" value="P:cell wall organization"/>
    <property type="evidence" value="ECO:0007669"/>
    <property type="project" value="UniProtKB-KW"/>
</dbReference>
<comment type="catalytic activity">
    <reaction evidence="1">
        <text>D-alanyl-D-alanine + H2O = 2 D-alanine</text>
        <dbReference type="Rhea" id="RHEA:20661"/>
        <dbReference type="ChEBI" id="CHEBI:15377"/>
        <dbReference type="ChEBI" id="CHEBI:57416"/>
        <dbReference type="ChEBI" id="CHEBI:57822"/>
        <dbReference type="EC" id="3.4.13.22"/>
    </reaction>
</comment>
<dbReference type="GO" id="GO:0008237">
    <property type="term" value="F:metallopeptidase activity"/>
    <property type="evidence" value="ECO:0007669"/>
    <property type="project" value="UniProtKB-KW"/>
</dbReference>
<dbReference type="PANTHER" id="PTHR43126">
    <property type="entry name" value="D-ALANYL-D-ALANINE DIPEPTIDASE"/>
    <property type="match status" value="1"/>
</dbReference>
<dbReference type="GO" id="GO:0006508">
    <property type="term" value="P:proteolysis"/>
    <property type="evidence" value="ECO:0007669"/>
    <property type="project" value="UniProtKB-KW"/>
</dbReference>
<reference evidence="11 12" key="1">
    <citation type="journal article" date="2014" name="Arch. Microbiol.">
        <title>Bacillus mesophilum sp. nov., strain IITR-54T, a novel 4-chlorobiphenyl dechlorinating bacterium.</title>
        <authorList>
            <person name="Manickam N."/>
            <person name="Singh N.K."/>
            <person name="Bajaj A."/>
            <person name="Kumar R.M."/>
            <person name="Kaur G."/>
            <person name="Kaur N."/>
            <person name="Bala M."/>
            <person name="Kumar A."/>
            <person name="Mayilraj S."/>
        </authorList>
    </citation>
    <scope>NUCLEOTIDE SEQUENCE [LARGE SCALE GENOMIC DNA]</scope>
    <source>
        <strain evidence="11 12">IITR-54</strain>
    </source>
</reference>
<feature type="transmembrane region" description="Helical" evidence="9">
    <location>
        <begin position="12"/>
        <end position="30"/>
    </location>
</feature>
<keyword evidence="3" id="KW-0479">Metal-binding</keyword>
<dbReference type="Pfam" id="PF01427">
    <property type="entry name" value="Peptidase_M15"/>
    <property type="match status" value="1"/>
</dbReference>
<keyword evidence="8" id="KW-0961">Cell wall biogenesis/degradation</keyword>